<keyword evidence="3" id="KW-1185">Reference proteome</keyword>
<sequence>MKISRKQSVYIVTVLLALLLGFALAVWLHDSGQVDITSFTVAVLSGVISLVALFIALQTYISIDSVNNITKMEGDILDNEHYVTSMPEFIETYPQTTEASLRSAIISEMQTKLAQQSNTGVDFADTLQSMIDILVLFPAMNANSDEAAKASIATMITDMKTKAADFQSISKGNSIQIQQAVKLFEAVCEYQGLIVLNKTASTGLLKVRGPVLRNPESVTVYYNYLGLHYRRLAVGLFGNKDELDVASLKKGIAATRALSAYEMEKLKRYVALADESFERALSHSQDDPMWRGYILFNQARLYFARAVALGEKYDFALDYMQRAIDARITLNELIRDVVSSDAELSILQKHYLFQEEYARQLYVSYCLAVGRDASYRGQKVTLGADYEALVADKVAVLCDVDREKLAAMRTVNSLK</sequence>
<keyword evidence="1" id="KW-0812">Transmembrane</keyword>
<evidence type="ECO:0000313" key="2">
    <source>
        <dbReference type="EMBL" id="QGT94680.1"/>
    </source>
</evidence>
<dbReference type="KEGG" id="panm:D3795_00060"/>
<dbReference type="RefSeq" id="WP_156265612.1">
    <property type="nucleotide sequence ID" value="NZ_CP032551.1"/>
</dbReference>
<feature type="transmembrane region" description="Helical" evidence="1">
    <location>
        <begin position="41"/>
        <end position="63"/>
    </location>
</feature>
<protein>
    <submittedName>
        <fullName evidence="2">Uncharacterized protein</fullName>
    </submittedName>
</protein>
<keyword evidence="1" id="KW-1133">Transmembrane helix</keyword>
<dbReference type="AlphaFoldDB" id="A0AA92IKJ0"/>
<keyword evidence="1" id="KW-0472">Membrane</keyword>
<name>A0AA92IKJ0_9GAMM</name>
<proteinExistence type="predicted"/>
<dbReference type="Proteomes" id="UP000427820">
    <property type="component" value="Chromosome"/>
</dbReference>
<dbReference type="EMBL" id="CP032551">
    <property type="protein sequence ID" value="QGT94680.1"/>
    <property type="molecule type" value="Genomic_DNA"/>
</dbReference>
<gene>
    <name evidence="2" type="ORF">D3795_00060</name>
</gene>
<evidence type="ECO:0000256" key="1">
    <source>
        <dbReference type="SAM" id="Phobius"/>
    </source>
</evidence>
<organism evidence="2 3">
    <name type="scientific">Pseudidiomarina andamanensis</name>
    <dbReference type="NCBI Taxonomy" id="1940690"/>
    <lineage>
        <taxon>Bacteria</taxon>
        <taxon>Pseudomonadati</taxon>
        <taxon>Pseudomonadota</taxon>
        <taxon>Gammaproteobacteria</taxon>
        <taxon>Alteromonadales</taxon>
        <taxon>Idiomarinaceae</taxon>
        <taxon>Pseudidiomarina</taxon>
    </lineage>
</organism>
<evidence type="ECO:0000313" key="3">
    <source>
        <dbReference type="Proteomes" id="UP000427820"/>
    </source>
</evidence>
<accession>A0AA92IKJ0</accession>
<reference evidence="2 3" key="1">
    <citation type="submission" date="2018-09" db="EMBL/GenBank/DDBJ databases">
        <title>Whole genome sequencing of Idiomarina andamanensis W-5T (LMG 29773T= JCM 31645T).</title>
        <authorList>
            <person name="Das S.K."/>
        </authorList>
    </citation>
    <scope>NUCLEOTIDE SEQUENCE [LARGE SCALE GENOMIC DNA]</scope>
    <source>
        <strain evidence="2 3">W-5T</strain>
    </source>
</reference>